<comment type="caution">
    <text evidence="1">The sequence shown here is derived from an EMBL/GenBank/DDBJ whole genome shotgun (WGS) entry which is preliminary data.</text>
</comment>
<protein>
    <submittedName>
        <fullName evidence="1">Site-specific integrase</fullName>
    </submittedName>
</protein>
<gene>
    <name evidence="1" type="ORF">HWQ67_18105</name>
</gene>
<keyword evidence="2" id="KW-1185">Reference proteome</keyword>
<accession>A0ABS6S3S1</accession>
<dbReference type="Proteomes" id="UP001196980">
    <property type="component" value="Unassembled WGS sequence"/>
</dbReference>
<dbReference type="EMBL" id="JABXWD010000618">
    <property type="protein sequence ID" value="MBV6343490.1"/>
    <property type="molecule type" value="Genomic_DNA"/>
</dbReference>
<feature type="non-terminal residue" evidence="1">
    <location>
        <position position="1"/>
    </location>
</feature>
<sequence>DKDSYLWVSEANSNRNEPLIRIGAEKLIHRCFERAGLKHLRHNPHWFRHSRASILSSKLPEVILCRYMGWTLGSQQVKTYCHLRTEQVENAILEMNGVAVQKETQKFKQPVCSCGTTNTLGSRYCYKCGNPLSVDILITDQEIVRKETNDRLKLYAEIMADPIRRAEFEAYKKTIGGTQ</sequence>
<proteinExistence type="predicted"/>
<reference evidence="1 2" key="1">
    <citation type="journal article" date="2020" name="J Geophys Res Biogeosci">
        <title>Magnetotaxis as an Adaptation to Enable Bacterial Shuttling of Microbial Sulfur and Sulfur Cycling Across Aquatic Oxic#Anoxic Interfaces.</title>
        <authorList>
            <person name="Li J."/>
            <person name="Liu P."/>
            <person name="Wang J."/>
            <person name="Roberts A.P."/>
            <person name="Pan Y."/>
        </authorList>
    </citation>
    <scope>NUCLEOTIDE SEQUENCE [LARGE SCALE GENOMIC DNA]</scope>
    <source>
        <strain evidence="1 2">MYR-1_YQ</strain>
    </source>
</reference>
<evidence type="ECO:0000313" key="2">
    <source>
        <dbReference type="Proteomes" id="UP001196980"/>
    </source>
</evidence>
<evidence type="ECO:0000313" key="1">
    <source>
        <dbReference type="EMBL" id="MBV6343490.1"/>
    </source>
</evidence>
<name>A0ABS6S3S1_9BACT</name>
<organism evidence="1 2">
    <name type="scientific">Candidatus Magnetobacterium casense</name>
    <dbReference type="NCBI Taxonomy" id="1455061"/>
    <lineage>
        <taxon>Bacteria</taxon>
        <taxon>Pseudomonadati</taxon>
        <taxon>Nitrospirota</taxon>
        <taxon>Thermodesulfovibrionia</taxon>
        <taxon>Thermodesulfovibrionales</taxon>
        <taxon>Candidatus Magnetobacteriaceae</taxon>
        <taxon>Candidatus Magnetobacterium</taxon>
    </lineage>
</organism>